<accession>A0A2G9G7H3</accession>
<comment type="similarity">
    <text evidence="2">Belongs to the cytochrome P450 family.</text>
</comment>
<evidence type="ECO:0000256" key="3">
    <source>
        <dbReference type="ARBA" id="ARBA00022617"/>
    </source>
</evidence>
<proteinExistence type="inferred from homology"/>
<dbReference type="STRING" id="429701.A0A2G9G7H3"/>
<evidence type="ECO:0000256" key="8">
    <source>
        <dbReference type="ARBA" id="ARBA00023004"/>
    </source>
</evidence>
<dbReference type="SUPFAM" id="SSF48264">
    <property type="entry name" value="Cytochrome P450"/>
    <property type="match status" value="1"/>
</dbReference>
<evidence type="ECO:0000256" key="4">
    <source>
        <dbReference type="ARBA" id="ARBA00022692"/>
    </source>
</evidence>
<dbReference type="InterPro" id="IPR036396">
    <property type="entry name" value="Cyt_P450_sf"/>
</dbReference>
<dbReference type="InterPro" id="IPR002401">
    <property type="entry name" value="Cyt_P450_E_grp-I"/>
</dbReference>
<keyword evidence="10 11" id="KW-0472">Membrane</keyword>
<dbReference type="PANTHER" id="PTHR24282:SF255">
    <property type="entry name" value="CYTOCHROME P450 72A11-RELATED"/>
    <property type="match status" value="1"/>
</dbReference>
<keyword evidence="7 12" id="KW-0560">Oxidoreductase</keyword>
<keyword evidence="3" id="KW-0349">Heme</keyword>
<dbReference type="PRINTS" id="PR00463">
    <property type="entry name" value="EP450I"/>
</dbReference>
<dbReference type="AlphaFoldDB" id="A0A2G9G7H3"/>
<keyword evidence="5" id="KW-0479">Metal-binding</keyword>
<evidence type="ECO:0000313" key="13">
    <source>
        <dbReference type="Proteomes" id="UP000231279"/>
    </source>
</evidence>
<dbReference type="Pfam" id="PF00067">
    <property type="entry name" value="p450"/>
    <property type="match status" value="1"/>
</dbReference>
<dbReference type="EC" id="1.14.13.173" evidence="12"/>
<dbReference type="Proteomes" id="UP000231279">
    <property type="component" value="Unassembled WGS sequence"/>
</dbReference>
<dbReference type="EMBL" id="NKXS01006587">
    <property type="protein sequence ID" value="PIN01115.1"/>
    <property type="molecule type" value="Genomic_DNA"/>
</dbReference>
<dbReference type="OrthoDB" id="904993at2759"/>
<evidence type="ECO:0000313" key="12">
    <source>
        <dbReference type="EMBL" id="PIN01115.1"/>
    </source>
</evidence>
<dbReference type="Gene3D" id="1.10.630.10">
    <property type="entry name" value="Cytochrome P450"/>
    <property type="match status" value="1"/>
</dbReference>
<keyword evidence="8" id="KW-0408">Iron</keyword>
<dbReference type="GO" id="GO:0004497">
    <property type="term" value="F:monooxygenase activity"/>
    <property type="evidence" value="ECO:0007669"/>
    <property type="project" value="UniProtKB-KW"/>
</dbReference>
<sequence length="417" mass="49228">MQMKFITEPLNLYLVAAIILYFWVCRIVNYVWLRPRRLERWLRSQGFKGNPYRLWYGDLKDVAKMTMDVQSKTINLEDDIDPYALPFHHHIVQKYGKRCYMWNGAKPRIFVMDPVWIREILQKHEVFVKLYTNPLNRQLFTGLFVHEGESWAKKRRILNSAFTIAKLKDMISVMHISCMELVEKWESMFSNKGSLEIDVWPYFSNLSADVISRTAFGSNYEQGQKVFLLHKEQARLVSILIRSTYIPGLRFLPTKTNKRMNEINREVRDILIGIIKRREEEMERARELNVHMKINDLLGILLETNYEEQKNTNGNDVGMTTEEVIEECKLFYFAGQDATSTLLVWTIVLLSIHQNWQVQAREEVLEVFGKRKPDFDGLLQLKKIHMILHEVLRLYTSVPLVTRITREKVKLGNVALP</sequence>
<evidence type="ECO:0000256" key="2">
    <source>
        <dbReference type="ARBA" id="ARBA00010617"/>
    </source>
</evidence>
<reference evidence="13" key="1">
    <citation type="journal article" date="2018" name="Gigascience">
        <title>Genome assembly of the Pink Ipe (Handroanthus impetiginosus, Bignoniaceae), a highly valued, ecologically keystone Neotropical timber forest tree.</title>
        <authorList>
            <person name="Silva-Junior O.B."/>
            <person name="Grattapaglia D."/>
            <person name="Novaes E."/>
            <person name="Collevatti R.G."/>
        </authorList>
    </citation>
    <scope>NUCLEOTIDE SEQUENCE [LARGE SCALE GENOMIC DNA]</scope>
    <source>
        <strain evidence="13">cv. UFG-1</strain>
    </source>
</reference>
<keyword evidence="6 11" id="KW-1133">Transmembrane helix</keyword>
<comment type="caution">
    <text evidence="12">The sequence shown here is derived from an EMBL/GenBank/DDBJ whole genome shotgun (WGS) entry which is preliminary data.</text>
</comment>
<evidence type="ECO:0000256" key="10">
    <source>
        <dbReference type="ARBA" id="ARBA00023136"/>
    </source>
</evidence>
<dbReference type="GO" id="GO:0016705">
    <property type="term" value="F:oxidoreductase activity, acting on paired donors, with incorporation or reduction of molecular oxygen"/>
    <property type="evidence" value="ECO:0007669"/>
    <property type="project" value="InterPro"/>
</dbReference>
<evidence type="ECO:0000256" key="9">
    <source>
        <dbReference type="ARBA" id="ARBA00023033"/>
    </source>
</evidence>
<dbReference type="GO" id="GO:0005506">
    <property type="term" value="F:iron ion binding"/>
    <property type="evidence" value="ECO:0007669"/>
    <property type="project" value="InterPro"/>
</dbReference>
<keyword evidence="9" id="KW-0503">Monooxygenase</keyword>
<keyword evidence="13" id="KW-1185">Reference proteome</keyword>
<feature type="transmembrane region" description="Helical" evidence="11">
    <location>
        <begin position="12"/>
        <end position="33"/>
    </location>
</feature>
<keyword evidence="4 11" id="KW-0812">Transmembrane</keyword>
<dbReference type="InterPro" id="IPR001128">
    <property type="entry name" value="Cyt_P450"/>
</dbReference>
<dbReference type="GO" id="GO:0020037">
    <property type="term" value="F:heme binding"/>
    <property type="evidence" value="ECO:0007669"/>
    <property type="project" value="InterPro"/>
</dbReference>
<dbReference type="GO" id="GO:0016020">
    <property type="term" value="C:membrane"/>
    <property type="evidence" value="ECO:0007669"/>
    <property type="project" value="UniProtKB-SubCell"/>
</dbReference>
<protein>
    <submittedName>
        <fullName evidence="12">Cytochrome P450 CYP4/CYP19/CYP26 subfamily</fullName>
        <ecNumber evidence="12">1.14.13.173</ecNumber>
    </submittedName>
</protein>
<comment type="subcellular location">
    <subcellularLocation>
        <location evidence="1">Membrane</location>
        <topology evidence="1">Single-pass membrane protein</topology>
    </subcellularLocation>
</comment>
<organism evidence="12 13">
    <name type="scientific">Handroanthus impetiginosus</name>
    <dbReference type="NCBI Taxonomy" id="429701"/>
    <lineage>
        <taxon>Eukaryota</taxon>
        <taxon>Viridiplantae</taxon>
        <taxon>Streptophyta</taxon>
        <taxon>Embryophyta</taxon>
        <taxon>Tracheophyta</taxon>
        <taxon>Spermatophyta</taxon>
        <taxon>Magnoliopsida</taxon>
        <taxon>eudicotyledons</taxon>
        <taxon>Gunneridae</taxon>
        <taxon>Pentapetalae</taxon>
        <taxon>asterids</taxon>
        <taxon>lamiids</taxon>
        <taxon>Lamiales</taxon>
        <taxon>Bignoniaceae</taxon>
        <taxon>Crescentiina</taxon>
        <taxon>Tabebuia alliance</taxon>
        <taxon>Handroanthus</taxon>
    </lineage>
</organism>
<evidence type="ECO:0000256" key="7">
    <source>
        <dbReference type="ARBA" id="ARBA00023002"/>
    </source>
</evidence>
<evidence type="ECO:0000256" key="5">
    <source>
        <dbReference type="ARBA" id="ARBA00022723"/>
    </source>
</evidence>
<dbReference type="InterPro" id="IPR050665">
    <property type="entry name" value="Cytochrome_P450_Monooxygen"/>
</dbReference>
<name>A0A2G9G7H3_9LAMI</name>
<evidence type="ECO:0000256" key="1">
    <source>
        <dbReference type="ARBA" id="ARBA00004167"/>
    </source>
</evidence>
<gene>
    <name evidence="12" type="ORF">CDL12_26380</name>
</gene>
<evidence type="ECO:0000256" key="6">
    <source>
        <dbReference type="ARBA" id="ARBA00022989"/>
    </source>
</evidence>
<dbReference type="PANTHER" id="PTHR24282">
    <property type="entry name" value="CYTOCHROME P450 FAMILY MEMBER"/>
    <property type="match status" value="1"/>
</dbReference>
<evidence type="ECO:0000256" key="11">
    <source>
        <dbReference type="SAM" id="Phobius"/>
    </source>
</evidence>